<dbReference type="PANTHER" id="PTHR12867">
    <property type="entry name" value="GLYCOSYL TRANSFERASE-RELATED"/>
    <property type="match status" value="1"/>
</dbReference>
<comment type="subcellular location">
    <subcellularLocation>
        <location evidence="1 12">Endoplasmic reticulum</location>
    </subcellularLocation>
</comment>
<evidence type="ECO:0000256" key="9">
    <source>
        <dbReference type="ARBA" id="ARBA00024804"/>
    </source>
</evidence>
<dbReference type="EMBL" id="PIXR01000729">
    <property type="protein sequence ID" value="TBU05013.1"/>
    <property type="molecule type" value="Genomic_DNA"/>
</dbReference>
<dbReference type="STRING" id="148818.A0A4Q9L776"/>
<comment type="function">
    <text evidence="9 12">Involved in protein N-glycosylation. Essential for the second step of the dolichol-linked oligosaccharide pathway.</text>
</comment>
<reference evidence="16 17" key="1">
    <citation type="submission" date="2017-12" db="EMBL/GenBank/DDBJ databases">
        <authorList>
            <person name="Pombert J.-F."/>
            <person name="Haag K.L."/>
            <person name="Ebert D."/>
        </authorList>
    </citation>
    <scope>NUCLEOTIDE SEQUENCE [LARGE SCALE GENOMIC DNA]</scope>
    <source>
        <strain evidence="14">BE-OM-2</strain>
        <strain evidence="15">IL-BN-2</strain>
    </source>
</reference>
<dbReference type="EMBL" id="PITI01000992">
    <property type="protein sequence ID" value="TBU03075.1"/>
    <property type="molecule type" value="Genomic_DNA"/>
</dbReference>
<comment type="caution">
    <text evidence="14">The sequence shown here is derived from an EMBL/GenBank/DDBJ whole genome shotgun (WGS) entry which is preliminary data.</text>
</comment>
<evidence type="ECO:0000256" key="1">
    <source>
        <dbReference type="ARBA" id="ARBA00004240"/>
    </source>
</evidence>
<dbReference type="Proteomes" id="UP000291404">
    <property type="component" value="Unassembled WGS sequence"/>
</dbReference>
<dbReference type="InterPro" id="IPR039042">
    <property type="entry name" value="Alg13-like"/>
</dbReference>
<dbReference type="GO" id="GO:0004577">
    <property type="term" value="F:N-acetylglucosaminyldiphosphodolichol N-acetylglucosaminyltransferase activity"/>
    <property type="evidence" value="ECO:0007669"/>
    <property type="project" value="UniProtKB-EC"/>
</dbReference>
<evidence type="ECO:0000256" key="8">
    <source>
        <dbReference type="ARBA" id="ARBA00022824"/>
    </source>
</evidence>
<protein>
    <recommendedName>
        <fullName evidence="5 12">UDP-N-acetylglucosamine transferase subunit ALG13</fullName>
        <ecNumber evidence="4 12">2.4.1.141</ecNumber>
    </recommendedName>
    <alternativeName>
        <fullName evidence="10 12">Asparagine-linked glycosylation protein 13</fullName>
    </alternativeName>
</protein>
<organism evidence="14 16">
    <name type="scientific">Hamiltosporidium magnivora</name>
    <dbReference type="NCBI Taxonomy" id="148818"/>
    <lineage>
        <taxon>Eukaryota</taxon>
        <taxon>Fungi</taxon>
        <taxon>Fungi incertae sedis</taxon>
        <taxon>Microsporidia</taxon>
        <taxon>Dubosqiidae</taxon>
        <taxon>Hamiltosporidium</taxon>
    </lineage>
</organism>
<evidence type="ECO:0000256" key="12">
    <source>
        <dbReference type="RuleBase" id="RU362128"/>
    </source>
</evidence>
<gene>
    <name evidence="12" type="primary">ALG13</name>
    <name evidence="14" type="ORF">CWI36_0992p0020</name>
    <name evidence="15" type="ORF">CWI39_0729p0020</name>
</gene>
<evidence type="ECO:0000256" key="4">
    <source>
        <dbReference type="ARBA" id="ARBA00012614"/>
    </source>
</evidence>
<dbReference type="Pfam" id="PF04101">
    <property type="entry name" value="Glyco_tran_28_C"/>
    <property type="match status" value="1"/>
</dbReference>
<dbReference type="InterPro" id="IPR007235">
    <property type="entry name" value="Glyco_trans_28_C"/>
</dbReference>
<evidence type="ECO:0000256" key="10">
    <source>
        <dbReference type="ARBA" id="ARBA00032061"/>
    </source>
</evidence>
<evidence type="ECO:0000256" key="2">
    <source>
        <dbReference type="ARBA" id="ARBA00006962"/>
    </source>
</evidence>
<evidence type="ECO:0000313" key="14">
    <source>
        <dbReference type="EMBL" id="TBU03075.1"/>
    </source>
</evidence>
<dbReference type="EC" id="2.4.1.141" evidence="4 12"/>
<evidence type="ECO:0000256" key="6">
    <source>
        <dbReference type="ARBA" id="ARBA00022676"/>
    </source>
</evidence>
<dbReference type="GO" id="GO:0006488">
    <property type="term" value="P:dolichol-linked oligosaccharide biosynthetic process"/>
    <property type="evidence" value="ECO:0007669"/>
    <property type="project" value="InterPro"/>
</dbReference>
<evidence type="ECO:0000259" key="13">
    <source>
        <dbReference type="Pfam" id="PF04101"/>
    </source>
</evidence>
<keyword evidence="16" id="KW-1185">Reference proteome</keyword>
<proteinExistence type="inferred from homology"/>
<comment type="catalytic activity">
    <reaction evidence="11">
        <text>an N-acetyl-alpha-D-glucosaminyl-diphospho-di-trans,poly-cis-dolichol + UDP-N-acetyl-alpha-D-glucosamine = an N,N'-diacetylchitobiosyl-diphospho-di-trans,poly-cis-dolichol + UDP + H(+)</text>
        <dbReference type="Rhea" id="RHEA:23380"/>
        <dbReference type="Rhea" id="RHEA-COMP:19507"/>
        <dbReference type="Rhea" id="RHEA-COMP:19510"/>
        <dbReference type="ChEBI" id="CHEBI:15378"/>
        <dbReference type="ChEBI" id="CHEBI:57269"/>
        <dbReference type="ChEBI" id="CHEBI:57705"/>
        <dbReference type="ChEBI" id="CHEBI:58223"/>
        <dbReference type="ChEBI" id="CHEBI:58427"/>
        <dbReference type="EC" id="2.4.1.141"/>
    </reaction>
</comment>
<evidence type="ECO:0000313" key="15">
    <source>
        <dbReference type="EMBL" id="TBU05013.1"/>
    </source>
</evidence>
<evidence type="ECO:0000313" key="17">
    <source>
        <dbReference type="Proteomes" id="UP000293045"/>
    </source>
</evidence>
<keyword evidence="6 12" id="KW-0328">Glycosyltransferase</keyword>
<accession>A0A4Q9L776</accession>
<sequence length="141" mass="16293">MKLLVTVGSTSFDLLIKKIVENIHILQKKFTKIFIQTGETNEKFNKIENVTIINYKYPLPIDIYDVILTHGGTGTILESLFANKSTFVIINENLKHNHQSDFVKRMEAYIHIVSLQNVIEMLIQDNLVPKKKLHPSKEILF</sequence>
<feature type="domain" description="Glycosyl transferase family 28 C-terminal" evidence="13">
    <location>
        <begin position="3"/>
        <end position="111"/>
    </location>
</feature>
<comment type="subunit">
    <text evidence="3 12">Heterodimer with ALG14 to form a functional enzyme.</text>
</comment>
<dbReference type="AlphaFoldDB" id="A0A4Q9L776"/>
<dbReference type="SUPFAM" id="SSF53756">
    <property type="entry name" value="UDP-Glycosyltransferase/glycogen phosphorylase"/>
    <property type="match status" value="1"/>
</dbReference>
<evidence type="ECO:0000256" key="3">
    <source>
        <dbReference type="ARBA" id="ARBA00011198"/>
    </source>
</evidence>
<keyword evidence="8 12" id="KW-0256">Endoplasmic reticulum</keyword>
<dbReference type="GO" id="GO:0005783">
    <property type="term" value="C:endoplasmic reticulum"/>
    <property type="evidence" value="ECO:0007669"/>
    <property type="project" value="UniProtKB-SubCell"/>
</dbReference>
<evidence type="ECO:0000256" key="7">
    <source>
        <dbReference type="ARBA" id="ARBA00022679"/>
    </source>
</evidence>
<dbReference type="Gene3D" id="3.40.50.2000">
    <property type="entry name" value="Glycogen Phosphorylase B"/>
    <property type="match status" value="1"/>
</dbReference>
<dbReference type="VEuPathDB" id="MicrosporidiaDB:CWI36_0992p0020"/>
<name>A0A4Q9L776_9MICR</name>
<evidence type="ECO:0000256" key="11">
    <source>
        <dbReference type="ARBA" id="ARBA00048184"/>
    </source>
</evidence>
<evidence type="ECO:0000313" key="16">
    <source>
        <dbReference type="Proteomes" id="UP000291404"/>
    </source>
</evidence>
<keyword evidence="7 12" id="KW-0808">Transferase</keyword>
<evidence type="ECO:0000256" key="5">
    <source>
        <dbReference type="ARBA" id="ARBA00017468"/>
    </source>
</evidence>
<dbReference type="Proteomes" id="UP000293045">
    <property type="component" value="Unassembled WGS sequence"/>
</dbReference>
<dbReference type="VEuPathDB" id="MicrosporidiaDB:CWI39_0729p0020"/>
<dbReference type="PANTHER" id="PTHR12867:SF6">
    <property type="entry name" value="N-ACETYLGLUCOSAMINYLDIPHOSPHODOLICHOL N-ACETYLGLUCOSAMINYLTRANSFERASE"/>
    <property type="match status" value="1"/>
</dbReference>
<comment type="similarity">
    <text evidence="2 12">Belongs to the glycosyltransferase 28 family.</text>
</comment>